<dbReference type="OrthoDB" id="3323621at2"/>
<dbReference type="RefSeq" id="WP_153466827.1">
    <property type="nucleotide sequence ID" value="NZ_WBOF01000002.1"/>
</dbReference>
<keyword evidence="3" id="KW-1185">Reference proteome</keyword>
<reference evidence="2 3" key="1">
    <citation type="submission" date="2019-09" db="EMBL/GenBank/DDBJ databases">
        <title>Genome Sequences of Streptomyces kaniharaensis ATCC 21070.</title>
        <authorList>
            <person name="Zhu W."/>
            <person name="De Crecy-Lagard V."/>
            <person name="Richards N.G."/>
        </authorList>
    </citation>
    <scope>NUCLEOTIDE SEQUENCE [LARGE SCALE GENOMIC DNA]</scope>
    <source>
        <strain evidence="2 3">SF-557</strain>
    </source>
</reference>
<name>A0A6N7KX19_9ACTN</name>
<feature type="compositionally biased region" description="Low complexity" evidence="1">
    <location>
        <begin position="26"/>
        <end position="35"/>
    </location>
</feature>
<evidence type="ECO:0008006" key="4">
    <source>
        <dbReference type="Google" id="ProtNLM"/>
    </source>
</evidence>
<feature type="region of interest" description="Disordered" evidence="1">
    <location>
        <begin position="1"/>
        <end position="45"/>
    </location>
</feature>
<dbReference type="Proteomes" id="UP000450000">
    <property type="component" value="Unassembled WGS sequence"/>
</dbReference>
<sequence>MSPRSPSAPPCWSTGTAPAGGGPYATSRCASCTPPSTSPRRPPPPAVRGALLGAIARLANLTAWSSFDAGLYDEARPLFQLGLTAGRGHGDPGLLCHLATNAARQEIHLRHPDQALLLAEQVDGRLPAATRAMLAAVRAQAHALTGDERQAARHLLAAERTYERVTDPAAGPAWTQTITAAKVGSDTGFALYLLSATTGRLHPQVVADLRRAADADTTQARVRAMATARLATVLYRQGERTEADHHAAQATALAATVGSTRLTSALTDMHHAASAPAAW</sequence>
<dbReference type="AlphaFoldDB" id="A0A6N7KX19"/>
<protein>
    <recommendedName>
        <fullName evidence="4">XRE family transcriptional regulator</fullName>
    </recommendedName>
</protein>
<comment type="caution">
    <text evidence="2">The sequence shown here is derived from an EMBL/GenBank/DDBJ whole genome shotgun (WGS) entry which is preliminary data.</text>
</comment>
<proteinExistence type="predicted"/>
<evidence type="ECO:0000313" key="2">
    <source>
        <dbReference type="EMBL" id="MQS16070.1"/>
    </source>
</evidence>
<gene>
    <name evidence="2" type="ORF">F7Q99_28475</name>
</gene>
<organism evidence="2 3">
    <name type="scientific">Streptomyces kaniharaensis</name>
    <dbReference type="NCBI Taxonomy" id="212423"/>
    <lineage>
        <taxon>Bacteria</taxon>
        <taxon>Bacillati</taxon>
        <taxon>Actinomycetota</taxon>
        <taxon>Actinomycetes</taxon>
        <taxon>Kitasatosporales</taxon>
        <taxon>Streptomycetaceae</taxon>
        <taxon>Streptomyces</taxon>
    </lineage>
</organism>
<evidence type="ECO:0000256" key="1">
    <source>
        <dbReference type="SAM" id="MobiDB-lite"/>
    </source>
</evidence>
<evidence type="ECO:0000313" key="3">
    <source>
        <dbReference type="Proteomes" id="UP000450000"/>
    </source>
</evidence>
<dbReference type="EMBL" id="WBOF01000002">
    <property type="protein sequence ID" value="MQS16070.1"/>
    <property type="molecule type" value="Genomic_DNA"/>
</dbReference>
<accession>A0A6N7KX19</accession>
<feature type="compositionally biased region" description="Pro residues" evidence="1">
    <location>
        <begin position="36"/>
        <end position="45"/>
    </location>
</feature>